<sequence>MPNYDTNAPSFMNNSNLDIGSLNCRSLYKQSSPETGSDFIRYLRSLHLDLLCVQESHAVSAIQEQLNLQLQASSTIWTPHCGIISFNPLLTLHRLDIELDEHIIACQVSHANALFVPFTLVNIYAPAQYNSRVTFFREILSMPFFNFDNMRLRDPMTSPAQQQDMDPSTINSMVILGGFNYHATKYIDEPEIPQTDQSISDYSGSDIHRLFHRSINSYFFECTHMPAKMALCYQLSAAIHHNLLLITYMLLLSYINTCIHLILCSCPPYGQIMPCYTPNSYSHPIAKARVCGALIPIYQPILTSLNNCVQNSILSLIAFP</sequence>
<dbReference type="Proteomes" id="UP000054107">
    <property type="component" value="Unassembled WGS sequence"/>
</dbReference>
<evidence type="ECO:0000313" key="2">
    <source>
        <dbReference type="Proteomes" id="UP000054107"/>
    </source>
</evidence>
<dbReference type="OrthoDB" id="2289333at2759"/>
<dbReference type="SUPFAM" id="SSF56219">
    <property type="entry name" value="DNase I-like"/>
    <property type="match status" value="1"/>
</dbReference>
<dbReference type="InterPro" id="IPR036691">
    <property type="entry name" value="Endo/exonu/phosph_ase_sf"/>
</dbReference>
<gene>
    <name evidence="1" type="primary">PARPA_12863.1 scaffold 45629</name>
</gene>
<evidence type="ECO:0000313" key="1">
    <source>
        <dbReference type="EMBL" id="CEP18557.1"/>
    </source>
</evidence>
<organism evidence="1 2">
    <name type="scientific">Parasitella parasitica</name>
    <dbReference type="NCBI Taxonomy" id="35722"/>
    <lineage>
        <taxon>Eukaryota</taxon>
        <taxon>Fungi</taxon>
        <taxon>Fungi incertae sedis</taxon>
        <taxon>Mucoromycota</taxon>
        <taxon>Mucoromycotina</taxon>
        <taxon>Mucoromycetes</taxon>
        <taxon>Mucorales</taxon>
        <taxon>Mucorineae</taxon>
        <taxon>Mucoraceae</taxon>
        <taxon>Parasitella</taxon>
    </lineage>
</organism>
<name>A0A0B7NME7_9FUNG</name>
<dbReference type="AlphaFoldDB" id="A0A0B7NME7"/>
<accession>A0A0B7NME7</accession>
<reference evidence="1 2" key="1">
    <citation type="submission" date="2014-09" db="EMBL/GenBank/DDBJ databases">
        <authorList>
            <person name="Ellenberger Sabrina"/>
        </authorList>
    </citation>
    <scope>NUCLEOTIDE SEQUENCE [LARGE SCALE GENOMIC DNA]</scope>
    <source>
        <strain evidence="1 2">CBS 412.66</strain>
    </source>
</reference>
<proteinExistence type="predicted"/>
<dbReference type="Gene3D" id="3.60.10.10">
    <property type="entry name" value="Endonuclease/exonuclease/phosphatase"/>
    <property type="match status" value="1"/>
</dbReference>
<evidence type="ECO:0008006" key="3">
    <source>
        <dbReference type="Google" id="ProtNLM"/>
    </source>
</evidence>
<keyword evidence="2" id="KW-1185">Reference proteome</keyword>
<protein>
    <recommendedName>
        <fullName evidence="3">Endonuclease/exonuclease/phosphatase domain-containing protein</fullName>
    </recommendedName>
</protein>
<dbReference type="EMBL" id="LN733868">
    <property type="protein sequence ID" value="CEP18557.1"/>
    <property type="molecule type" value="Genomic_DNA"/>
</dbReference>